<proteinExistence type="predicted"/>
<evidence type="ECO:0000256" key="5">
    <source>
        <dbReference type="SAM" id="MobiDB-lite"/>
    </source>
</evidence>
<dbReference type="InterPro" id="IPR000086">
    <property type="entry name" value="NUDIX_hydrolase_dom"/>
</dbReference>
<accession>A0A2N3PTM1</accession>
<dbReference type="Pfam" id="PF00293">
    <property type="entry name" value="NUDIX"/>
    <property type="match status" value="1"/>
</dbReference>
<keyword evidence="2" id="KW-0479">Metal-binding</keyword>
<dbReference type="InterPro" id="IPR015797">
    <property type="entry name" value="NUDIX_hydrolase-like_dom_sf"/>
</dbReference>
<gene>
    <name evidence="7" type="ORF">CWS72_14730</name>
</gene>
<feature type="region of interest" description="Disordered" evidence="5">
    <location>
        <begin position="1"/>
        <end position="32"/>
    </location>
</feature>
<dbReference type="InterPro" id="IPR047198">
    <property type="entry name" value="DDP-like_NUDIX"/>
</dbReference>
<dbReference type="GO" id="GO:0016462">
    <property type="term" value="F:pyrophosphatase activity"/>
    <property type="evidence" value="ECO:0007669"/>
    <property type="project" value="InterPro"/>
</dbReference>
<evidence type="ECO:0000256" key="2">
    <source>
        <dbReference type="ARBA" id="ARBA00022723"/>
    </source>
</evidence>
<keyword evidence="8" id="KW-1185">Reference proteome</keyword>
<name>A0A2N3PTM1_9PROT</name>
<dbReference type="PROSITE" id="PS51462">
    <property type="entry name" value="NUDIX"/>
    <property type="match status" value="1"/>
</dbReference>
<dbReference type="OrthoDB" id="7066910at2"/>
<dbReference type="EMBL" id="PIUM01000017">
    <property type="protein sequence ID" value="PKU23748.1"/>
    <property type="molecule type" value="Genomic_DNA"/>
</dbReference>
<evidence type="ECO:0000313" key="7">
    <source>
        <dbReference type="EMBL" id="PKU23748.1"/>
    </source>
</evidence>
<evidence type="ECO:0000256" key="1">
    <source>
        <dbReference type="ARBA" id="ARBA00001946"/>
    </source>
</evidence>
<dbReference type="GO" id="GO:0005737">
    <property type="term" value="C:cytoplasm"/>
    <property type="evidence" value="ECO:0007669"/>
    <property type="project" value="TreeGrafter"/>
</dbReference>
<evidence type="ECO:0000256" key="4">
    <source>
        <dbReference type="ARBA" id="ARBA00022842"/>
    </source>
</evidence>
<feature type="domain" description="Nudix hydrolase" evidence="6">
    <location>
        <begin position="30"/>
        <end position="163"/>
    </location>
</feature>
<sequence length="182" mass="19974">MAGRAGVSSLKGKPFVKDKQGKISRPGPRGSHRQAGVIPYVIEQGEVKILLVTSRDTGRWVIPKGNIGGGRSAAEAAVKEAEEEAGVKGRISTPLPLGFFPYFKRLASGEARATTVEVYPLLVTATLETWPEKDQRRLCWVSAWEAARMVDEPGLARMMIRLVEIIQAEPREASDPLRPDRE</sequence>
<evidence type="ECO:0000259" key="6">
    <source>
        <dbReference type="PROSITE" id="PS51462"/>
    </source>
</evidence>
<dbReference type="Proteomes" id="UP000233293">
    <property type="component" value="Unassembled WGS sequence"/>
</dbReference>
<organism evidence="7 8">
    <name type="scientific">Telmatospirillum siberiense</name>
    <dbReference type="NCBI Taxonomy" id="382514"/>
    <lineage>
        <taxon>Bacteria</taxon>
        <taxon>Pseudomonadati</taxon>
        <taxon>Pseudomonadota</taxon>
        <taxon>Alphaproteobacteria</taxon>
        <taxon>Rhodospirillales</taxon>
        <taxon>Rhodospirillaceae</taxon>
        <taxon>Telmatospirillum</taxon>
    </lineage>
</organism>
<keyword evidence="3 7" id="KW-0378">Hydrolase</keyword>
<dbReference type="PANTHER" id="PTHR12629:SF0">
    <property type="entry name" value="DIPHOSPHOINOSITOL-POLYPHOSPHATE DIPHOSPHATASE"/>
    <property type="match status" value="1"/>
</dbReference>
<dbReference type="Gene3D" id="3.90.79.10">
    <property type="entry name" value="Nucleoside Triphosphate Pyrophosphohydrolase"/>
    <property type="match status" value="1"/>
</dbReference>
<dbReference type="CDD" id="cd04666">
    <property type="entry name" value="NUDIX_DIPP2_like_Nudt4"/>
    <property type="match status" value="1"/>
</dbReference>
<dbReference type="SUPFAM" id="SSF55811">
    <property type="entry name" value="Nudix"/>
    <property type="match status" value="1"/>
</dbReference>
<dbReference type="AlphaFoldDB" id="A0A2N3PTM1"/>
<keyword evidence="4" id="KW-0460">Magnesium</keyword>
<protein>
    <submittedName>
        <fullName evidence="7">NUDIX hydrolase</fullName>
    </submittedName>
</protein>
<evidence type="ECO:0000256" key="3">
    <source>
        <dbReference type="ARBA" id="ARBA00022801"/>
    </source>
</evidence>
<dbReference type="GO" id="GO:0046872">
    <property type="term" value="F:metal ion binding"/>
    <property type="evidence" value="ECO:0007669"/>
    <property type="project" value="UniProtKB-KW"/>
</dbReference>
<comment type="caution">
    <text evidence="7">The sequence shown here is derived from an EMBL/GenBank/DDBJ whole genome shotgun (WGS) entry which is preliminary data.</text>
</comment>
<dbReference type="PANTHER" id="PTHR12629">
    <property type="entry name" value="DIPHOSPHOINOSITOL POLYPHOSPHATE PHOSPHOHYDROLASE"/>
    <property type="match status" value="1"/>
</dbReference>
<evidence type="ECO:0000313" key="8">
    <source>
        <dbReference type="Proteomes" id="UP000233293"/>
    </source>
</evidence>
<comment type="cofactor">
    <cofactor evidence="1">
        <name>Mg(2+)</name>
        <dbReference type="ChEBI" id="CHEBI:18420"/>
    </cofactor>
</comment>
<reference evidence="8" key="1">
    <citation type="submission" date="2017-12" db="EMBL/GenBank/DDBJ databases">
        <title>Draft genome sequence of Telmatospirillum siberiense 26-4b1T, an acidotolerant peatland alphaproteobacterium potentially involved in sulfur cycling.</title>
        <authorList>
            <person name="Hausmann B."/>
            <person name="Pjevac P."/>
            <person name="Schreck K."/>
            <person name="Herbold C.W."/>
            <person name="Daims H."/>
            <person name="Wagner M."/>
            <person name="Pester M."/>
            <person name="Loy A."/>
        </authorList>
    </citation>
    <scope>NUCLEOTIDE SEQUENCE [LARGE SCALE GENOMIC DNA]</scope>
    <source>
        <strain evidence="8">26-4b1</strain>
    </source>
</reference>